<evidence type="ECO:0008006" key="3">
    <source>
        <dbReference type="Google" id="ProtNLM"/>
    </source>
</evidence>
<gene>
    <name evidence="1" type="ORF">O181_103986</name>
</gene>
<dbReference type="InterPro" id="IPR009057">
    <property type="entry name" value="Homeodomain-like_sf"/>
</dbReference>
<dbReference type="EMBL" id="AVOT02075595">
    <property type="protein sequence ID" value="MBW0564271.1"/>
    <property type="molecule type" value="Genomic_DNA"/>
</dbReference>
<dbReference type="Gene3D" id="1.10.10.10">
    <property type="entry name" value="Winged helix-like DNA-binding domain superfamily/Winged helix DNA-binding domain"/>
    <property type="match status" value="1"/>
</dbReference>
<comment type="caution">
    <text evidence="1">The sequence shown here is derived from an EMBL/GenBank/DDBJ whole genome shotgun (WGS) entry which is preliminary data.</text>
</comment>
<evidence type="ECO:0000313" key="1">
    <source>
        <dbReference type="EMBL" id="MBW0564271.1"/>
    </source>
</evidence>
<proteinExistence type="predicted"/>
<accession>A0A9Q3JLE2</accession>
<dbReference type="SUPFAM" id="SSF46689">
    <property type="entry name" value="Homeodomain-like"/>
    <property type="match status" value="1"/>
</dbReference>
<protein>
    <recommendedName>
        <fullName evidence="3">Paired domain-containing protein</fullName>
    </recommendedName>
</protein>
<dbReference type="Pfam" id="PF13384">
    <property type="entry name" value="HTH_23"/>
    <property type="match status" value="1"/>
</dbReference>
<dbReference type="AlphaFoldDB" id="A0A9Q3JLE2"/>
<dbReference type="Proteomes" id="UP000765509">
    <property type="component" value="Unassembled WGS sequence"/>
</dbReference>
<keyword evidence="2" id="KW-1185">Reference proteome</keyword>
<reference evidence="1" key="1">
    <citation type="submission" date="2021-03" db="EMBL/GenBank/DDBJ databases">
        <title>Draft genome sequence of rust myrtle Austropuccinia psidii MF-1, a brazilian biotype.</title>
        <authorList>
            <person name="Quecine M.C."/>
            <person name="Pachon D.M.R."/>
            <person name="Bonatelli M.L."/>
            <person name="Correr F.H."/>
            <person name="Franceschini L.M."/>
            <person name="Leite T.F."/>
            <person name="Margarido G.R.A."/>
            <person name="Almeida C.A."/>
            <person name="Ferrarezi J.A."/>
            <person name="Labate C.A."/>
        </authorList>
    </citation>
    <scope>NUCLEOTIDE SEQUENCE</scope>
    <source>
        <strain evidence="1">MF-1</strain>
    </source>
</reference>
<sequence length="100" mass="11199">MIPVYLDIELRAQVVGMRKAGLSFQAIAAHSNLPLSTVYKTIQRFNLQGTFKTASKTGLPTKMNECDCRELSRVITRHCRLTVAQVTNMLTTQVSTRTVQ</sequence>
<name>A0A9Q3JLE2_9BASI</name>
<dbReference type="OrthoDB" id="5865009at2759"/>
<organism evidence="1 2">
    <name type="scientific">Austropuccinia psidii MF-1</name>
    <dbReference type="NCBI Taxonomy" id="1389203"/>
    <lineage>
        <taxon>Eukaryota</taxon>
        <taxon>Fungi</taxon>
        <taxon>Dikarya</taxon>
        <taxon>Basidiomycota</taxon>
        <taxon>Pucciniomycotina</taxon>
        <taxon>Pucciniomycetes</taxon>
        <taxon>Pucciniales</taxon>
        <taxon>Sphaerophragmiaceae</taxon>
        <taxon>Austropuccinia</taxon>
    </lineage>
</organism>
<dbReference type="InterPro" id="IPR036388">
    <property type="entry name" value="WH-like_DNA-bd_sf"/>
</dbReference>
<evidence type="ECO:0000313" key="2">
    <source>
        <dbReference type="Proteomes" id="UP000765509"/>
    </source>
</evidence>